<evidence type="ECO:0000256" key="1">
    <source>
        <dbReference type="ARBA" id="ARBA00022679"/>
    </source>
</evidence>
<dbReference type="InterPro" id="IPR008949">
    <property type="entry name" value="Isoprenoid_synthase_dom_sf"/>
</dbReference>
<evidence type="ECO:0000313" key="3">
    <source>
        <dbReference type="Proteomes" id="UP000294829"/>
    </source>
</evidence>
<comment type="caution">
    <text evidence="2">The sequence shown here is derived from an EMBL/GenBank/DDBJ whole genome shotgun (WGS) entry which is preliminary data.</text>
</comment>
<accession>A0A4R5VQ03</accession>
<dbReference type="EMBL" id="SMYL01000020">
    <property type="protein sequence ID" value="TDK59645.1"/>
    <property type="molecule type" value="Genomic_DNA"/>
</dbReference>
<gene>
    <name evidence="2" type="ORF">E2I14_18530</name>
</gene>
<organism evidence="2 3">
    <name type="scientific">Sapientia aquatica</name>
    <dbReference type="NCBI Taxonomy" id="1549640"/>
    <lineage>
        <taxon>Bacteria</taxon>
        <taxon>Pseudomonadati</taxon>
        <taxon>Pseudomonadota</taxon>
        <taxon>Betaproteobacteria</taxon>
        <taxon>Burkholderiales</taxon>
        <taxon>Oxalobacteraceae</taxon>
        <taxon>Sapientia</taxon>
    </lineage>
</organism>
<proteinExistence type="predicted"/>
<dbReference type="InterPro" id="IPR002060">
    <property type="entry name" value="Squ/phyt_synthse"/>
</dbReference>
<dbReference type="PANTHER" id="PTHR31480">
    <property type="entry name" value="BIFUNCTIONAL LYCOPENE CYCLASE/PHYTOENE SYNTHASE"/>
    <property type="match status" value="1"/>
</dbReference>
<evidence type="ECO:0000313" key="2">
    <source>
        <dbReference type="EMBL" id="TDK59645.1"/>
    </source>
</evidence>
<dbReference type="Pfam" id="PF00494">
    <property type="entry name" value="SQS_PSY"/>
    <property type="match status" value="1"/>
</dbReference>
<dbReference type="GO" id="GO:0008299">
    <property type="term" value="P:isoprenoid biosynthetic process"/>
    <property type="evidence" value="ECO:0007669"/>
    <property type="project" value="UniProtKB-ARBA"/>
</dbReference>
<dbReference type="OrthoDB" id="9807580at2"/>
<reference evidence="2 3" key="1">
    <citation type="submission" date="2019-03" db="EMBL/GenBank/DDBJ databases">
        <title>Sapientia aquatica gen. nov., sp. nov., isolated from a crater lake.</title>
        <authorList>
            <person name="Felfoldi T."/>
            <person name="Szabo A."/>
            <person name="Toth E."/>
            <person name="Schumann P."/>
            <person name="Keki Z."/>
            <person name="Marialigeti K."/>
            <person name="Mathe I."/>
        </authorList>
    </citation>
    <scope>NUCLEOTIDE SEQUENCE [LARGE SCALE GENOMIC DNA]</scope>
    <source>
        <strain evidence="2 3">SA-152</strain>
    </source>
</reference>
<keyword evidence="1" id="KW-0808">Transferase</keyword>
<keyword evidence="3" id="KW-1185">Reference proteome</keyword>
<dbReference type="PROSITE" id="PS01044">
    <property type="entry name" value="SQUALEN_PHYTOEN_SYN_1"/>
    <property type="match status" value="1"/>
</dbReference>
<dbReference type="GO" id="GO:0016765">
    <property type="term" value="F:transferase activity, transferring alkyl or aryl (other than methyl) groups"/>
    <property type="evidence" value="ECO:0007669"/>
    <property type="project" value="InterPro"/>
</dbReference>
<dbReference type="Gene3D" id="1.10.600.10">
    <property type="entry name" value="Farnesyl Diphosphate Synthase"/>
    <property type="match status" value="1"/>
</dbReference>
<dbReference type="AlphaFoldDB" id="A0A4R5VQ03"/>
<sequence>MANITIPASSDYPLIRKGKNVRWAKRLLGQKHALRVTRLYYFFRYIRSIANQKKSVVLARRQIMKIRVAILSNHTNDSIIASGLELIRECSIKRNTALELVAGVSANTDLVRITDMNSLLRYCYRVAGTVGLMLFGVLDTDQHAASPYAIDLGIAIQLTKICRDIKSDAIANRRYLPGTLVKNMPPQKLIKPADSERILVKNAVLCVLNQAEKYYQSGERGLSYLPLRARISILVSTRLYREIGRELKNRQCEYWHEQVIVSRYKKAFITLTALLSIAWNPKFWRHPAKHESHLHTPLINNDSSDLVLVPDYIKYRWINALKDSR</sequence>
<dbReference type="SUPFAM" id="SSF48576">
    <property type="entry name" value="Terpenoid synthases"/>
    <property type="match status" value="1"/>
</dbReference>
<dbReference type="Proteomes" id="UP000294829">
    <property type="component" value="Unassembled WGS sequence"/>
</dbReference>
<protein>
    <submittedName>
        <fullName evidence="2">Phytoene/squalene synthase family protein</fullName>
    </submittedName>
</protein>
<dbReference type="RefSeq" id="WP_133331322.1">
    <property type="nucleotide sequence ID" value="NZ_SMYL01000020.1"/>
</dbReference>
<dbReference type="InterPro" id="IPR019845">
    <property type="entry name" value="Squalene/phytoene_synthase_CS"/>
</dbReference>
<name>A0A4R5VQ03_9BURK</name>